<dbReference type="PANTHER" id="PTHR37293">
    <property type="entry name" value="PHAGE REPLICATION PROTEIN-RELATED"/>
    <property type="match status" value="1"/>
</dbReference>
<organism evidence="4 5">
    <name type="scientific">Paenibacillus hodogayensis</name>
    <dbReference type="NCBI Taxonomy" id="279208"/>
    <lineage>
        <taxon>Bacteria</taxon>
        <taxon>Bacillati</taxon>
        <taxon>Bacillota</taxon>
        <taxon>Bacilli</taxon>
        <taxon>Bacillales</taxon>
        <taxon>Paenibacillaceae</taxon>
        <taxon>Paenibacillus</taxon>
    </lineage>
</organism>
<feature type="domain" description="DnaB/C C-terminal" evidence="2">
    <location>
        <begin position="153"/>
        <end position="225"/>
    </location>
</feature>
<dbReference type="PANTHER" id="PTHR37293:SF6">
    <property type="entry name" value="DNA REPLICATION PROTEIN DNAD"/>
    <property type="match status" value="1"/>
</dbReference>
<dbReference type="Proteomes" id="UP001589619">
    <property type="component" value="Unassembled WGS sequence"/>
</dbReference>
<dbReference type="InterPro" id="IPR053162">
    <property type="entry name" value="DnaD"/>
</dbReference>
<sequence length="233" mass="26369">MSRGEDRKAPERGMIAALNAGGVSVPLLLLSHYKKLKMSDTEAMLLIQLMAFKDREGKEFPTIEELQERLAASPDAVIKAIERLMKEGLLQIDEDIDQVTGVLSEMYNLTPMYERLAAVWLAGQDRKAEPVGASRAGRAAPTPPSETGGDNIFTVFEKEFARPLTPMECENISQWLDRDRYPEALIMLALKEAVFAGVIHFRYIDRILLEWSRNRVQTPEQAKQYTQKFRGAR</sequence>
<evidence type="ECO:0000256" key="1">
    <source>
        <dbReference type="ARBA" id="ARBA00093462"/>
    </source>
</evidence>
<evidence type="ECO:0000313" key="5">
    <source>
        <dbReference type="Proteomes" id="UP001589619"/>
    </source>
</evidence>
<gene>
    <name evidence="4" type="ORF">ACFFNY_28190</name>
</gene>
<dbReference type="InterPro" id="IPR053843">
    <property type="entry name" value="DnaD_N"/>
</dbReference>
<dbReference type="Pfam" id="PF07261">
    <property type="entry name" value="DnaB_2"/>
    <property type="match status" value="1"/>
</dbReference>
<dbReference type="InterPro" id="IPR036388">
    <property type="entry name" value="WH-like_DNA-bd_sf"/>
</dbReference>
<dbReference type="Pfam" id="PF21984">
    <property type="entry name" value="DnaD_N"/>
    <property type="match status" value="1"/>
</dbReference>
<dbReference type="Gene3D" id="1.10.10.10">
    <property type="entry name" value="Winged helix-like DNA-binding domain superfamily/Winged helix DNA-binding domain"/>
    <property type="match status" value="1"/>
</dbReference>
<feature type="domain" description="DnaD N-terminal" evidence="3">
    <location>
        <begin position="25"/>
        <end position="120"/>
    </location>
</feature>
<protein>
    <submittedName>
        <fullName evidence="4">DnaD domain protein</fullName>
    </submittedName>
</protein>
<dbReference type="Gene3D" id="1.10.10.630">
    <property type="entry name" value="DnaD domain-like"/>
    <property type="match status" value="1"/>
</dbReference>
<dbReference type="InterPro" id="IPR034829">
    <property type="entry name" value="DnaD-like_sf"/>
</dbReference>
<comment type="caution">
    <text evidence="4">The sequence shown here is derived from an EMBL/GenBank/DDBJ whole genome shotgun (WGS) entry which is preliminary data.</text>
</comment>
<evidence type="ECO:0000259" key="2">
    <source>
        <dbReference type="Pfam" id="PF07261"/>
    </source>
</evidence>
<reference evidence="4 5" key="1">
    <citation type="submission" date="2024-09" db="EMBL/GenBank/DDBJ databases">
        <authorList>
            <person name="Sun Q."/>
            <person name="Mori K."/>
        </authorList>
    </citation>
    <scope>NUCLEOTIDE SEQUENCE [LARGE SCALE GENOMIC DNA]</scope>
    <source>
        <strain evidence="4 5">JCM 12520</strain>
    </source>
</reference>
<dbReference type="InterPro" id="IPR006343">
    <property type="entry name" value="DnaB/C_C"/>
</dbReference>
<evidence type="ECO:0000313" key="4">
    <source>
        <dbReference type="EMBL" id="MFB9755475.1"/>
    </source>
</evidence>
<dbReference type="EMBL" id="JBHMAG010000018">
    <property type="protein sequence ID" value="MFB9755475.1"/>
    <property type="molecule type" value="Genomic_DNA"/>
</dbReference>
<accession>A0ABV5W4H2</accession>
<name>A0ABV5W4H2_9BACL</name>
<dbReference type="NCBIfam" id="TIGR01446">
    <property type="entry name" value="DnaD_dom"/>
    <property type="match status" value="1"/>
</dbReference>
<evidence type="ECO:0000259" key="3">
    <source>
        <dbReference type="Pfam" id="PF21984"/>
    </source>
</evidence>
<dbReference type="SUPFAM" id="SSF158499">
    <property type="entry name" value="DnaD domain-like"/>
    <property type="match status" value="1"/>
</dbReference>
<dbReference type="RefSeq" id="WP_344908511.1">
    <property type="nucleotide sequence ID" value="NZ_BAAAYO010000006.1"/>
</dbReference>
<proteinExistence type="inferred from homology"/>
<comment type="similarity">
    <text evidence="1">Belongs to the DnaB/DnaD family.</text>
</comment>
<keyword evidence="5" id="KW-1185">Reference proteome</keyword>